<evidence type="ECO:0000256" key="1">
    <source>
        <dbReference type="SAM" id="Phobius"/>
    </source>
</evidence>
<name>A0A101QCZ0_STRCK</name>
<keyword evidence="1" id="KW-0812">Transmembrane</keyword>
<dbReference type="Proteomes" id="UP000053398">
    <property type="component" value="Unassembled WGS sequence"/>
</dbReference>
<evidence type="ECO:0000313" key="3">
    <source>
        <dbReference type="Proteomes" id="UP000053398"/>
    </source>
</evidence>
<organism evidence="2 3">
    <name type="scientific">Streptomyces corchorusii</name>
    <name type="common">Streptomyces chibaensis</name>
    <dbReference type="NCBI Taxonomy" id="1903"/>
    <lineage>
        <taxon>Bacteria</taxon>
        <taxon>Bacillati</taxon>
        <taxon>Actinomycetota</taxon>
        <taxon>Actinomycetes</taxon>
        <taxon>Kitasatosporales</taxon>
        <taxon>Streptomycetaceae</taxon>
        <taxon>Streptomyces</taxon>
    </lineage>
</organism>
<sequence>MRVDKALNAGRGIPAVCVLIGLCLTVVGVIRLTERVLAHLSLLLGQFLAARDVLPLLLLLETA</sequence>
<accession>A0A101QCZ0</accession>
<feature type="transmembrane region" description="Helical" evidence="1">
    <location>
        <begin position="12"/>
        <end position="30"/>
    </location>
</feature>
<protein>
    <submittedName>
        <fullName evidence="2">Uncharacterized protein</fullName>
    </submittedName>
</protein>
<keyword evidence="1" id="KW-0472">Membrane</keyword>
<evidence type="ECO:0000313" key="2">
    <source>
        <dbReference type="EMBL" id="KUN27677.1"/>
    </source>
</evidence>
<keyword evidence="1" id="KW-1133">Transmembrane helix</keyword>
<proteinExistence type="predicted"/>
<comment type="caution">
    <text evidence="2">The sequence shown here is derived from an EMBL/GenBank/DDBJ whole genome shotgun (WGS) entry which is preliminary data.</text>
</comment>
<reference evidence="2 3" key="1">
    <citation type="submission" date="2015-10" db="EMBL/GenBank/DDBJ databases">
        <title>Draft genome sequence of Streptomyces corchorusii DSM 40340, type strain for the species Streptomyces corchorusii.</title>
        <authorList>
            <person name="Ruckert C."/>
            <person name="Winkler A."/>
            <person name="Kalinowski J."/>
            <person name="Kampfer P."/>
            <person name="Glaeser S."/>
        </authorList>
    </citation>
    <scope>NUCLEOTIDE SEQUENCE [LARGE SCALE GENOMIC DNA]</scope>
    <source>
        <strain evidence="2 3">DSM 40340</strain>
    </source>
</reference>
<dbReference type="AlphaFoldDB" id="A0A101QCZ0"/>
<gene>
    <name evidence="2" type="ORF">AQJ11_13665</name>
</gene>
<keyword evidence="3" id="KW-1185">Reference proteome</keyword>
<dbReference type="EMBL" id="LMWP01000016">
    <property type="protein sequence ID" value="KUN27677.1"/>
    <property type="molecule type" value="Genomic_DNA"/>
</dbReference>